<evidence type="ECO:0000313" key="3">
    <source>
        <dbReference type="Proteomes" id="UP000708148"/>
    </source>
</evidence>
<dbReference type="EMBL" id="CAJHUC010002986">
    <property type="protein sequence ID" value="CAD7704959.1"/>
    <property type="molecule type" value="Genomic_DNA"/>
</dbReference>
<accession>A0A8S1JIK0</accession>
<sequence length="958" mass="104000">MRFSSRRLACLALLAISLLSAAKCQDEDLLAADGQEAAARLTRKLLSSHREDLACHCSHEAHLSGDCPCHPDTTWLKNGVCPKCPVYACGDCVPLKCDECKRCCDGTVLSDDRKTCSCPSCDIAGCLECDAADCSKCLVCGQGYRLSVDRKCDWKVCPVPNCEKCDVLNRYKCEVCEPPLVLTSDGKSCECPECAIYGCAKCDPQKCDECLECAGNLVPSYDKKSCPKDGCECKIPHCFECEEDCETCRICEIDYELVEYNTKCKARACEVENCAECCPYSADTCRKCLPPYVLKNYPEGARNGLSMSPPTYVFGDPCTGSLPADECVCDPALCSVPHCGACDPQDCTQVCGICDVGYKKKADGSCEVETCYAPGCKECCEDDYYQCSVCLDGYSIVGAGYGECGECACDPCNVPYCKTCSPDNCQGCIECEEPYVLDYEGNCVCDKSHAPIPHCHTYDRSDCKTCSHCDEDYAWNGTHCVCDRSEVEHCAEYSAEDCKVCTVCDKGLVPSEDGTKCICDPTNCNIDYCKTCDPATCTGYSPTCLECEEGLVLSDDGLTCECPYCAVDGCEQCCPPDCQSCCSGGCKPPAVLGYDQTCSCPDCNLDDCSECDPEDCASLCKVCAAPKVPDGYGGCVCPPGDVPNCEVYNSETCLCDECKVRFDLTKDGESCGCNCEANVGCAHCDPDTCLCDECQDDLIKSCGYCFKTQSVPGCDWSYIESRNGESCEKICAYSNKFTVPVASSCSSDPEGPYKPPSYVCTVDLKGKEALRPGENLPSNATGHCYAEYHTGPEPEEGQEAKRKGGAAFNCLCQTPDKPLRWVSKDVLKRENLKDVLEGEDQQGALQGEDNRMHFGEGCDKICAKENLKPLSVQGNHIYGDCHKMFPFYICRVHGHGSGYNIDQLTPPQARVWNGFCMTPRKASEDYDCLCAGECHYPDCGADTGYTHPYADFGEALAT</sequence>
<proteinExistence type="predicted"/>
<dbReference type="Proteomes" id="UP000708148">
    <property type="component" value="Unassembled WGS sequence"/>
</dbReference>
<dbReference type="AlphaFoldDB" id="A0A8S1JIK0"/>
<evidence type="ECO:0000313" key="2">
    <source>
        <dbReference type="EMBL" id="CAD7704959.1"/>
    </source>
</evidence>
<reference evidence="2" key="1">
    <citation type="submission" date="2020-12" db="EMBL/GenBank/DDBJ databases">
        <authorList>
            <person name="Iha C."/>
        </authorList>
    </citation>
    <scope>NUCLEOTIDE SEQUENCE</scope>
</reference>
<name>A0A8S1JIK0_9CHLO</name>
<feature type="chain" id="PRO_5035902792" evidence="1">
    <location>
        <begin position="25"/>
        <end position="958"/>
    </location>
</feature>
<dbReference type="OrthoDB" id="4405280at2759"/>
<comment type="caution">
    <text evidence="2">The sequence shown here is derived from an EMBL/GenBank/DDBJ whole genome shotgun (WGS) entry which is preliminary data.</text>
</comment>
<organism evidence="2 3">
    <name type="scientific">Ostreobium quekettii</name>
    <dbReference type="NCBI Taxonomy" id="121088"/>
    <lineage>
        <taxon>Eukaryota</taxon>
        <taxon>Viridiplantae</taxon>
        <taxon>Chlorophyta</taxon>
        <taxon>core chlorophytes</taxon>
        <taxon>Ulvophyceae</taxon>
        <taxon>TCBD clade</taxon>
        <taxon>Bryopsidales</taxon>
        <taxon>Ostreobineae</taxon>
        <taxon>Ostreobiaceae</taxon>
        <taxon>Ostreobium</taxon>
    </lineage>
</organism>
<protein>
    <submittedName>
        <fullName evidence="2">Uncharacterized protein</fullName>
    </submittedName>
</protein>
<keyword evidence="1" id="KW-0732">Signal</keyword>
<feature type="signal peptide" evidence="1">
    <location>
        <begin position="1"/>
        <end position="24"/>
    </location>
</feature>
<evidence type="ECO:0000256" key="1">
    <source>
        <dbReference type="SAM" id="SignalP"/>
    </source>
</evidence>
<keyword evidence="3" id="KW-1185">Reference proteome</keyword>
<gene>
    <name evidence="2" type="ORF">OSTQU699_LOCUS10312</name>
</gene>